<evidence type="ECO:0000256" key="6">
    <source>
        <dbReference type="RuleBase" id="RU367028"/>
    </source>
</evidence>
<keyword evidence="2 6" id="KW-0678">Repressor</keyword>
<keyword evidence="7" id="KW-0812">Transmembrane</keyword>
<dbReference type="AlphaFoldDB" id="A0AA86SAG2"/>
<dbReference type="Pfam" id="PF04844">
    <property type="entry name" value="Ovate"/>
    <property type="match status" value="1"/>
</dbReference>
<comment type="function">
    <text evidence="6">Transcriptional repressor that regulates multiple aspects of plant growth and development.</text>
</comment>
<evidence type="ECO:0000313" key="9">
    <source>
        <dbReference type="EMBL" id="CAJ1949403.1"/>
    </source>
</evidence>
<keyword evidence="5 6" id="KW-0539">Nucleus</keyword>
<dbReference type="InterPro" id="IPR006458">
    <property type="entry name" value="Ovate_C"/>
</dbReference>
<sequence>MEFITMWLIIIIITLFLFVFILVLLLHVIFNLIYLHVCALSTKVNSTNSMSNSTHSLDDTISTVGDSLTTLMSPPTYQSRMKAIEKRVSLWEQDSDNPYEDFRRSIQELIEVYPELAKSNNMNELFSQYLEYNSQNLHPFIVQAFIDFSVDLTLKGIV</sequence>
<evidence type="ECO:0000259" key="8">
    <source>
        <dbReference type="PROSITE" id="PS51754"/>
    </source>
</evidence>
<comment type="subcellular location">
    <subcellularLocation>
        <location evidence="1 6">Nucleus</location>
    </subcellularLocation>
</comment>
<evidence type="ECO:0000256" key="4">
    <source>
        <dbReference type="ARBA" id="ARBA00023163"/>
    </source>
</evidence>
<name>A0AA86SAG2_9FABA</name>
<dbReference type="GO" id="GO:0005634">
    <property type="term" value="C:nucleus"/>
    <property type="evidence" value="ECO:0007669"/>
    <property type="project" value="UniProtKB-SubCell"/>
</dbReference>
<evidence type="ECO:0000256" key="5">
    <source>
        <dbReference type="ARBA" id="ARBA00023242"/>
    </source>
</evidence>
<keyword evidence="3 6" id="KW-0805">Transcription regulation</keyword>
<dbReference type="InterPro" id="IPR038933">
    <property type="entry name" value="Ovate"/>
</dbReference>
<dbReference type="PANTHER" id="PTHR33057">
    <property type="entry name" value="TRANSCRIPTION REPRESSOR OFP7-RELATED"/>
    <property type="match status" value="1"/>
</dbReference>
<organism evidence="9 10">
    <name type="scientific">Sphenostylis stenocarpa</name>
    <dbReference type="NCBI Taxonomy" id="92480"/>
    <lineage>
        <taxon>Eukaryota</taxon>
        <taxon>Viridiplantae</taxon>
        <taxon>Streptophyta</taxon>
        <taxon>Embryophyta</taxon>
        <taxon>Tracheophyta</taxon>
        <taxon>Spermatophyta</taxon>
        <taxon>Magnoliopsida</taxon>
        <taxon>eudicotyledons</taxon>
        <taxon>Gunneridae</taxon>
        <taxon>Pentapetalae</taxon>
        <taxon>rosids</taxon>
        <taxon>fabids</taxon>
        <taxon>Fabales</taxon>
        <taxon>Fabaceae</taxon>
        <taxon>Papilionoideae</taxon>
        <taxon>50 kb inversion clade</taxon>
        <taxon>NPAAA clade</taxon>
        <taxon>indigoferoid/millettioid clade</taxon>
        <taxon>Phaseoleae</taxon>
        <taxon>Sphenostylis</taxon>
    </lineage>
</organism>
<accession>A0AA86SAG2</accession>
<feature type="transmembrane region" description="Helical" evidence="7">
    <location>
        <begin position="6"/>
        <end position="34"/>
    </location>
</feature>
<evidence type="ECO:0000256" key="7">
    <source>
        <dbReference type="SAM" id="Phobius"/>
    </source>
</evidence>
<feature type="domain" description="OVATE" evidence="8">
    <location>
        <begin position="91"/>
        <end position="151"/>
    </location>
</feature>
<keyword evidence="10" id="KW-1185">Reference proteome</keyword>
<evidence type="ECO:0000313" key="10">
    <source>
        <dbReference type="Proteomes" id="UP001189624"/>
    </source>
</evidence>
<proteinExistence type="predicted"/>
<evidence type="ECO:0000256" key="2">
    <source>
        <dbReference type="ARBA" id="ARBA00022491"/>
    </source>
</evidence>
<dbReference type="Proteomes" id="UP001189624">
    <property type="component" value="Chromosome 4"/>
</dbReference>
<dbReference type="EMBL" id="OY731401">
    <property type="protein sequence ID" value="CAJ1949403.1"/>
    <property type="molecule type" value="Genomic_DNA"/>
</dbReference>
<evidence type="ECO:0000256" key="3">
    <source>
        <dbReference type="ARBA" id="ARBA00023015"/>
    </source>
</evidence>
<dbReference type="Gramene" id="rna-AYBTSS11_LOCUS13706">
    <property type="protein sequence ID" value="CAJ1949403.1"/>
    <property type="gene ID" value="gene-AYBTSS11_LOCUS13706"/>
</dbReference>
<dbReference type="GO" id="GO:0045892">
    <property type="term" value="P:negative regulation of DNA-templated transcription"/>
    <property type="evidence" value="ECO:0007669"/>
    <property type="project" value="UniProtKB-UniRule"/>
</dbReference>
<keyword evidence="7" id="KW-0472">Membrane</keyword>
<protein>
    <recommendedName>
        <fullName evidence="6">Transcription repressor</fullName>
    </recommendedName>
    <alternativeName>
        <fullName evidence="6">Ovate family protein</fullName>
    </alternativeName>
</protein>
<dbReference type="PANTHER" id="PTHR33057:SF161">
    <property type="entry name" value="TRANSCRIPTION REPRESSOR"/>
    <property type="match status" value="1"/>
</dbReference>
<dbReference type="PROSITE" id="PS51754">
    <property type="entry name" value="OVATE"/>
    <property type="match status" value="1"/>
</dbReference>
<evidence type="ECO:0000256" key="1">
    <source>
        <dbReference type="ARBA" id="ARBA00004123"/>
    </source>
</evidence>
<dbReference type="NCBIfam" id="TIGR01568">
    <property type="entry name" value="A_thal_3678"/>
    <property type="match status" value="1"/>
</dbReference>
<keyword evidence="7" id="KW-1133">Transmembrane helix</keyword>
<gene>
    <name evidence="9" type="ORF">AYBTSS11_LOCUS13706</name>
</gene>
<keyword evidence="4 6" id="KW-0804">Transcription</keyword>
<reference evidence="9" key="1">
    <citation type="submission" date="2023-10" db="EMBL/GenBank/DDBJ databases">
        <authorList>
            <person name="Domelevo Entfellner J.-B."/>
        </authorList>
    </citation>
    <scope>NUCLEOTIDE SEQUENCE</scope>
</reference>